<dbReference type="InterPro" id="IPR038765">
    <property type="entry name" value="Papain-like_cys_pep_sf"/>
</dbReference>
<evidence type="ECO:0000256" key="6">
    <source>
        <dbReference type="ARBA" id="ARBA00022807"/>
    </source>
</evidence>
<organism evidence="9 10">
    <name type="scientific">Friedmanniomyces endolithicus</name>
    <dbReference type="NCBI Taxonomy" id="329885"/>
    <lineage>
        <taxon>Eukaryota</taxon>
        <taxon>Fungi</taxon>
        <taxon>Dikarya</taxon>
        <taxon>Ascomycota</taxon>
        <taxon>Pezizomycotina</taxon>
        <taxon>Dothideomycetes</taxon>
        <taxon>Dothideomycetidae</taxon>
        <taxon>Mycosphaerellales</taxon>
        <taxon>Teratosphaeriaceae</taxon>
        <taxon>Friedmanniomyces</taxon>
    </lineage>
</organism>
<evidence type="ECO:0000256" key="2">
    <source>
        <dbReference type="ARBA" id="ARBA00012759"/>
    </source>
</evidence>
<sequence>MGSTKPLQDISRSARANRVPKATGAGVKKVQRKPFRAGPYRAIMERVAARWELFEKAADALHAEKQAKEDGSLKPPKYSRFQPSTTPVETKAAVTKRNYLKELEKLQQQCAGRNIELVLGALPSLENVQDTLTAARQESTDPRMVNAFSFPGKKRALDAPGDDGPATKRAKTGPPAMGRGNAGEKAPAAVHREEKMPFKLNWIDSLRGSGHQKNLRMISGAGGRVEGVASSVGALAKRADGEPDSEPTLEAERLVAKKLAEDQLAAKKKTDEEKKAAELKAAEVKKADEEKEAAEAKAKNEEAARAETVKQRAILEEMGRSQKRSTKRPAEDAIDDSHESKKAKRTNGEPRGLYNHNLACFSNVVLQLLAAALEGKDLTSLFGALKDVETFGVSTLHVNVLNVGTKTKSREMGKMKAALRAAIQRDVGDDAERVRSHLHDVLHRLRDRNASGAVAPFFLQMAFAYGGTGTASGGLSLREEMSGDTEEDCVEFFQKLMNVLCEAEDPTAVDGLRSLFEVITTSTDVCEDGCIVDAGRMSTPEVSISHELFVPETTPVNGKSHDLQTLLANSMMSSTEQVCTECKIGAVSRVKRFATLPEQLVVEIRRASFDRTTDDQTKITTEVVLPLDAGIQLAEQQYDIVAAVMHRGQHTHSGHYTVYRKQGAEWFLMDDQEATKVLPEDVKDNSDNWTGQSAMILLKKRQSRSAFFSTSASSNHSSLTPTRPGPDQELTTSSHHHGSPATKPTGAQATASAGWSSKVTYYGHTNLYHLLAGNRVMREESKTFAPESRAEASQQCHQIDPNAVPIQALCAAVVGHESPLQHAAA</sequence>
<name>A0AAN6FH00_9PEZI</name>
<dbReference type="Pfam" id="PF00443">
    <property type="entry name" value="UCH"/>
    <property type="match status" value="1"/>
</dbReference>
<evidence type="ECO:0000259" key="8">
    <source>
        <dbReference type="PROSITE" id="PS50235"/>
    </source>
</evidence>
<comment type="caution">
    <text evidence="9">The sequence shown here is derived from an EMBL/GenBank/DDBJ whole genome shotgun (WGS) entry which is preliminary data.</text>
</comment>
<feature type="region of interest" description="Disordered" evidence="7">
    <location>
        <begin position="65"/>
        <end position="90"/>
    </location>
</feature>
<feature type="domain" description="USP" evidence="8">
    <location>
        <begin position="351"/>
        <end position="702"/>
    </location>
</feature>
<dbReference type="GO" id="GO:0005829">
    <property type="term" value="C:cytosol"/>
    <property type="evidence" value="ECO:0007669"/>
    <property type="project" value="TreeGrafter"/>
</dbReference>
<dbReference type="CDD" id="cd02257">
    <property type="entry name" value="Peptidase_C19"/>
    <property type="match status" value="1"/>
</dbReference>
<keyword evidence="3" id="KW-0645">Protease</keyword>
<keyword evidence="4" id="KW-0833">Ubl conjugation pathway</keyword>
<dbReference type="InterPro" id="IPR001394">
    <property type="entry name" value="Peptidase_C19_UCH"/>
</dbReference>
<keyword evidence="5 9" id="KW-0378">Hydrolase</keyword>
<evidence type="ECO:0000256" key="4">
    <source>
        <dbReference type="ARBA" id="ARBA00022786"/>
    </source>
</evidence>
<dbReference type="GO" id="GO:0016579">
    <property type="term" value="P:protein deubiquitination"/>
    <property type="evidence" value="ECO:0007669"/>
    <property type="project" value="InterPro"/>
</dbReference>
<evidence type="ECO:0000256" key="7">
    <source>
        <dbReference type="SAM" id="MobiDB-lite"/>
    </source>
</evidence>
<dbReference type="InterPro" id="IPR050164">
    <property type="entry name" value="Peptidase_C19"/>
</dbReference>
<keyword evidence="9" id="KW-0067">ATP-binding</keyword>
<accession>A0AAN6FH00</accession>
<evidence type="ECO:0000256" key="5">
    <source>
        <dbReference type="ARBA" id="ARBA00022801"/>
    </source>
</evidence>
<dbReference type="PANTHER" id="PTHR24006:SF687">
    <property type="entry name" value="UBIQUITIN CARBOXYL-TERMINAL HYDROLASE 10"/>
    <property type="match status" value="1"/>
</dbReference>
<feature type="region of interest" description="Disordered" evidence="7">
    <location>
        <begin position="709"/>
        <end position="750"/>
    </location>
</feature>
<reference evidence="9" key="1">
    <citation type="submission" date="2021-12" db="EMBL/GenBank/DDBJ databases">
        <title>Black yeast isolated from Biological Soil Crust.</title>
        <authorList>
            <person name="Kurbessoian T."/>
        </authorList>
    </citation>
    <scope>NUCLEOTIDE SEQUENCE</scope>
    <source>
        <strain evidence="9">CCFEE 5208</strain>
    </source>
</reference>
<dbReference type="GO" id="GO:0006508">
    <property type="term" value="P:proteolysis"/>
    <property type="evidence" value="ECO:0007669"/>
    <property type="project" value="UniProtKB-KW"/>
</dbReference>
<dbReference type="GO" id="GO:0004843">
    <property type="term" value="F:cysteine-type deubiquitinase activity"/>
    <property type="evidence" value="ECO:0007669"/>
    <property type="project" value="UniProtKB-EC"/>
</dbReference>
<evidence type="ECO:0000256" key="3">
    <source>
        <dbReference type="ARBA" id="ARBA00022670"/>
    </source>
</evidence>
<dbReference type="EC" id="3.4.19.12" evidence="2"/>
<comment type="catalytic activity">
    <reaction evidence="1">
        <text>Thiol-dependent hydrolysis of ester, thioester, amide, peptide and isopeptide bonds formed by the C-terminal Gly of ubiquitin (a 76-residue protein attached to proteins as an intracellular targeting signal).</text>
        <dbReference type="EC" id="3.4.19.12"/>
    </reaction>
</comment>
<gene>
    <name evidence="9" type="primary">srs2_1</name>
    <name evidence="9" type="ORF">LTR82_012569</name>
</gene>
<dbReference type="Gene3D" id="3.90.70.10">
    <property type="entry name" value="Cysteine proteinases"/>
    <property type="match status" value="1"/>
</dbReference>
<dbReference type="InterPro" id="IPR028889">
    <property type="entry name" value="USP"/>
</dbReference>
<protein>
    <recommendedName>
        <fullName evidence="2">ubiquitinyl hydrolase 1</fullName>
        <ecNumber evidence="2">3.4.19.12</ecNumber>
    </recommendedName>
</protein>
<feature type="region of interest" description="Disordered" evidence="7">
    <location>
        <begin position="1"/>
        <end position="30"/>
    </location>
</feature>
<dbReference type="PANTHER" id="PTHR24006">
    <property type="entry name" value="UBIQUITIN CARBOXYL-TERMINAL HYDROLASE"/>
    <property type="match status" value="1"/>
</dbReference>
<keyword evidence="9" id="KW-0347">Helicase</keyword>
<feature type="compositionally biased region" description="Basic and acidic residues" evidence="7">
    <location>
        <begin position="328"/>
        <end position="340"/>
    </location>
</feature>
<dbReference type="EMBL" id="JASUXU010000051">
    <property type="protein sequence ID" value="KAK0315242.1"/>
    <property type="molecule type" value="Genomic_DNA"/>
</dbReference>
<feature type="compositionally biased region" description="Basic and acidic residues" evidence="7">
    <location>
        <begin position="285"/>
        <end position="320"/>
    </location>
</feature>
<dbReference type="SUPFAM" id="SSF54001">
    <property type="entry name" value="Cysteine proteinases"/>
    <property type="match status" value="1"/>
</dbReference>
<dbReference type="AlphaFoldDB" id="A0AAN6FH00"/>
<feature type="compositionally biased region" description="Low complexity" evidence="7">
    <location>
        <begin position="709"/>
        <end position="718"/>
    </location>
</feature>
<evidence type="ECO:0000256" key="1">
    <source>
        <dbReference type="ARBA" id="ARBA00000707"/>
    </source>
</evidence>
<dbReference type="GO" id="GO:0005634">
    <property type="term" value="C:nucleus"/>
    <property type="evidence" value="ECO:0007669"/>
    <property type="project" value="TreeGrafter"/>
</dbReference>
<proteinExistence type="predicted"/>
<dbReference type="Proteomes" id="UP001168146">
    <property type="component" value="Unassembled WGS sequence"/>
</dbReference>
<dbReference type="PROSITE" id="PS50235">
    <property type="entry name" value="USP_3"/>
    <property type="match status" value="1"/>
</dbReference>
<feature type="region of interest" description="Disordered" evidence="7">
    <location>
        <begin position="153"/>
        <end position="190"/>
    </location>
</feature>
<evidence type="ECO:0000313" key="9">
    <source>
        <dbReference type="EMBL" id="KAK0315242.1"/>
    </source>
</evidence>
<keyword evidence="6" id="KW-0788">Thiol protease</keyword>
<feature type="region of interest" description="Disordered" evidence="7">
    <location>
        <begin position="285"/>
        <end position="351"/>
    </location>
</feature>
<dbReference type="GO" id="GO:0004386">
    <property type="term" value="F:helicase activity"/>
    <property type="evidence" value="ECO:0007669"/>
    <property type="project" value="UniProtKB-KW"/>
</dbReference>
<evidence type="ECO:0000313" key="10">
    <source>
        <dbReference type="Proteomes" id="UP001168146"/>
    </source>
</evidence>
<keyword evidence="9" id="KW-0547">Nucleotide-binding</keyword>